<accession>A0A844Y5T1</accession>
<feature type="compositionally biased region" description="Basic and acidic residues" evidence="4">
    <location>
        <begin position="161"/>
        <end position="172"/>
    </location>
</feature>
<comment type="similarity">
    <text evidence="2 3">Belongs to the small heat shock protein (HSP20) family.</text>
</comment>
<dbReference type="InterPro" id="IPR008978">
    <property type="entry name" value="HSP20-like_chaperone"/>
</dbReference>
<dbReference type="OrthoDB" id="9810618at2"/>
<organism evidence="6 7">
    <name type="scientific">Qipengyuania pelagi</name>
    <dbReference type="NCBI Taxonomy" id="994320"/>
    <lineage>
        <taxon>Bacteria</taxon>
        <taxon>Pseudomonadati</taxon>
        <taxon>Pseudomonadota</taxon>
        <taxon>Alphaproteobacteria</taxon>
        <taxon>Sphingomonadales</taxon>
        <taxon>Erythrobacteraceae</taxon>
        <taxon>Qipengyuania</taxon>
    </lineage>
</organism>
<dbReference type="PANTHER" id="PTHR47062">
    <property type="match status" value="1"/>
</dbReference>
<evidence type="ECO:0000256" key="2">
    <source>
        <dbReference type="PROSITE-ProRule" id="PRU00285"/>
    </source>
</evidence>
<reference evidence="6 7" key="1">
    <citation type="submission" date="2019-12" db="EMBL/GenBank/DDBJ databases">
        <title>Genomic-based taxomic classification of the family Erythrobacteraceae.</title>
        <authorList>
            <person name="Xu L."/>
        </authorList>
    </citation>
    <scope>NUCLEOTIDE SEQUENCE [LARGE SCALE GENOMIC DNA]</scope>
    <source>
        <strain evidence="6 7">JCM 17468</strain>
    </source>
</reference>
<dbReference type="CDD" id="cd06470">
    <property type="entry name" value="ACD_IbpA-B_like"/>
    <property type="match status" value="1"/>
</dbReference>
<dbReference type="PROSITE" id="PS01031">
    <property type="entry name" value="SHSP"/>
    <property type="match status" value="1"/>
</dbReference>
<proteinExistence type="inferred from homology"/>
<evidence type="ECO:0000313" key="6">
    <source>
        <dbReference type="EMBL" id="MXO52398.1"/>
    </source>
</evidence>
<dbReference type="PANTHER" id="PTHR47062:SF1">
    <property type="entry name" value="SMALL HEAT SHOCK PROTEIN IBPA"/>
    <property type="match status" value="1"/>
</dbReference>
<evidence type="ECO:0000259" key="5">
    <source>
        <dbReference type="PROSITE" id="PS01031"/>
    </source>
</evidence>
<dbReference type="SUPFAM" id="SSF49764">
    <property type="entry name" value="HSP20-like chaperones"/>
    <property type="match status" value="1"/>
</dbReference>
<dbReference type="Proteomes" id="UP000430272">
    <property type="component" value="Unassembled WGS sequence"/>
</dbReference>
<dbReference type="InterPro" id="IPR002068">
    <property type="entry name" value="A-crystallin/Hsp20_dom"/>
</dbReference>
<keyword evidence="1" id="KW-0346">Stress response</keyword>
<protein>
    <submittedName>
        <fullName evidence="6">Hsp20 family protein</fullName>
    </submittedName>
</protein>
<comment type="caution">
    <text evidence="6">The sequence shown here is derived from an EMBL/GenBank/DDBJ whole genome shotgun (WGS) entry which is preliminary data.</text>
</comment>
<dbReference type="Pfam" id="PF00011">
    <property type="entry name" value="HSP20"/>
    <property type="match status" value="1"/>
</dbReference>
<dbReference type="AlphaFoldDB" id="A0A844Y5T1"/>
<dbReference type="InterPro" id="IPR037913">
    <property type="entry name" value="ACD_IbpA/B"/>
</dbReference>
<evidence type="ECO:0000313" key="7">
    <source>
        <dbReference type="Proteomes" id="UP000430272"/>
    </source>
</evidence>
<feature type="domain" description="SHSP" evidence="5">
    <location>
        <begin position="38"/>
        <end position="150"/>
    </location>
</feature>
<gene>
    <name evidence="6" type="ORF">GRI47_00050</name>
</gene>
<evidence type="ECO:0000256" key="4">
    <source>
        <dbReference type="SAM" id="MobiDB-lite"/>
    </source>
</evidence>
<keyword evidence="7" id="KW-1185">Reference proteome</keyword>
<feature type="region of interest" description="Disordered" evidence="4">
    <location>
        <begin position="144"/>
        <end position="172"/>
    </location>
</feature>
<sequence length="172" mass="19312">MLNKEDLEMRTAFDFTPYRRSTVGFDRLFDALERSSRVDTQDGYPPFDIARTGEESYRITLAVAGFSPDEIDITAQQNQLIISGEKAEKDEDGVEVIHRGIATRAFERRFQLADYVEVQDASYENGMLTLSLERVVPEAMKPRKIEIGASGNDNAPQITDGKSKDKAEKKAA</sequence>
<dbReference type="Gene3D" id="2.60.40.790">
    <property type="match status" value="1"/>
</dbReference>
<name>A0A844Y5T1_9SPHN</name>
<evidence type="ECO:0000256" key="3">
    <source>
        <dbReference type="RuleBase" id="RU003616"/>
    </source>
</evidence>
<dbReference type="EMBL" id="WTYD01000001">
    <property type="protein sequence ID" value="MXO52398.1"/>
    <property type="molecule type" value="Genomic_DNA"/>
</dbReference>
<evidence type="ECO:0000256" key="1">
    <source>
        <dbReference type="ARBA" id="ARBA00023016"/>
    </source>
</evidence>